<dbReference type="InterPro" id="IPR051172">
    <property type="entry name" value="Chlamydia_OmcB"/>
</dbReference>
<dbReference type="InterPro" id="IPR047589">
    <property type="entry name" value="DUF11_rpt"/>
</dbReference>
<dbReference type="NCBIfam" id="TIGR01451">
    <property type="entry name" value="B_ant_repeat"/>
    <property type="match status" value="2"/>
</dbReference>
<organism evidence="3 4">
    <name type="scientific">Deinococcus seoulensis</name>
    <dbReference type="NCBI Taxonomy" id="1837379"/>
    <lineage>
        <taxon>Bacteria</taxon>
        <taxon>Thermotogati</taxon>
        <taxon>Deinococcota</taxon>
        <taxon>Deinococci</taxon>
        <taxon>Deinococcales</taxon>
        <taxon>Deinococcaceae</taxon>
        <taxon>Deinococcus</taxon>
    </lineage>
</organism>
<dbReference type="SUPFAM" id="SSF117074">
    <property type="entry name" value="Hypothetical protein PA1324"/>
    <property type="match status" value="1"/>
</dbReference>
<gene>
    <name evidence="3" type="ORF">GCM10008959_28580</name>
</gene>
<feature type="domain" description="DUF11" evidence="2">
    <location>
        <begin position="614"/>
        <end position="719"/>
    </location>
</feature>
<keyword evidence="1" id="KW-0732">Signal</keyword>
<dbReference type="PANTHER" id="PTHR34819">
    <property type="entry name" value="LARGE CYSTEINE-RICH PERIPLASMIC PROTEIN OMCB"/>
    <property type="match status" value="1"/>
</dbReference>
<protein>
    <recommendedName>
        <fullName evidence="2">DUF11 domain-containing protein</fullName>
    </recommendedName>
</protein>
<dbReference type="RefSeq" id="WP_229777944.1">
    <property type="nucleotide sequence ID" value="NZ_BMQM01000021.1"/>
</dbReference>
<evidence type="ECO:0000313" key="4">
    <source>
        <dbReference type="Proteomes" id="UP000634308"/>
    </source>
</evidence>
<dbReference type="Gene3D" id="2.60.40.10">
    <property type="entry name" value="Immunoglobulins"/>
    <property type="match status" value="2"/>
</dbReference>
<keyword evidence="4" id="KW-1185">Reference proteome</keyword>
<dbReference type="InterPro" id="IPR013783">
    <property type="entry name" value="Ig-like_fold"/>
</dbReference>
<sequence length="955" mass="99670">MRKPPVLQLLTALALTLASPAYAAGTPAGTVIQNTAVLEFTPEGGPPTSIPTPPVTTTVTAVCALSVLPNGTVAAPGQSYSLLPGEGATLRYTVTNTGNAKNTANLRVLTDAASQFLPGDLSIHEDSNGNGVVDPGEAAVTALSLDADQTRSVLVQVSTAAANRGNAYLNLVAACATNTSGRPGETDDDNVARVSVGEPPELTLTKTFTPAAIRPGEDTLVTLTARNTGQGASRPVTVTDFLNTPEMRDFVFRSASANLTGGGVIEYSADGTNWSASETAPVSAIRARTASLPAGGTLTLTFRLTAPATDIGTRRNVGQLRSSDVSVDAPADITVRYTPSIALGPISNPQALPGGELSSDDKQVRQNALLNQEVCFPHTVQNLGDRADSITITGRIVTGQGTVRFTELNGTPITEPFIVPNLAPQATRDFNACYVVTKASSSTANEALRAELTATSSRGAADNLTIDCIINVAPNLLNPVKSGDAGEGLVAPGQVITYTLTFTNSQSFALTNLVLRDPLNNLQILDAQGQVIRTDSLEFVSADQGGAPEGTDVVWRFARLAPGETLTLTLKARVPASTPDGARAVNVFTVSSSEVPDPIPSNPVQNGVFNQANLSLVKTSSPATVSYGSTITYTFTVTNRSATGGLQVIKVTDNLPAGLDYVDGSSRLNGAEIIPTVTGREYVWSIPGLAPGATAVITFDAVVTPAAGSQIRNSALATAISNNGEIKTPPSSALNTIDPLIFGRNTADLVGYVFLDVNRNGVYDRGTDIPCQNARVILAGGRIALTDAQGRYHFRSLPEGTAALRLDPNSVAAQNISVPQDAGRPGSRVVFLRNLTSVDFPLAPEAGDIAVIRDTTLRVSSTLPGQPERALSIRKQLFMTDEPGEYRVQLILSAGADLSGVNITDPLPAGAELTDGQNVLTYDTLDSGERAVTYRFRWAGDPKGAVTDPTASWRY</sequence>
<evidence type="ECO:0000256" key="1">
    <source>
        <dbReference type="SAM" id="SignalP"/>
    </source>
</evidence>
<feature type="chain" id="PRO_5045513049" description="DUF11 domain-containing protein" evidence="1">
    <location>
        <begin position="24"/>
        <end position="955"/>
    </location>
</feature>
<dbReference type="Proteomes" id="UP000634308">
    <property type="component" value="Unassembled WGS sequence"/>
</dbReference>
<proteinExistence type="predicted"/>
<dbReference type="InterPro" id="IPR001434">
    <property type="entry name" value="OmcB-like_DUF11"/>
</dbReference>
<comment type="caution">
    <text evidence="3">The sequence shown here is derived from an EMBL/GenBank/DDBJ whole genome shotgun (WGS) entry which is preliminary data.</text>
</comment>
<name>A0ABQ2RXS6_9DEIO</name>
<dbReference type="Gene3D" id="2.60.40.740">
    <property type="match status" value="1"/>
</dbReference>
<dbReference type="PANTHER" id="PTHR34819:SF3">
    <property type="entry name" value="CELL SURFACE PROTEIN"/>
    <property type="match status" value="1"/>
</dbReference>
<feature type="signal peptide" evidence="1">
    <location>
        <begin position="1"/>
        <end position="23"/>
    </location>
</feature>
<feature type="domain" description="DUF11" evidence="2">
    <location>
        <begin position="202"/>
        <end position="320"/>
    </location>
</feature>
<reference evidence="4" key="1">
    <citation type="journal article" date="2019" name="Int. J. Syst. Evol. Microbiol.">
        <title>The Global Catalogue of Microorganisms (GCM) 10K type strain sequencing project: providing services to taxonomists for standard genome sequencing and annotation.</title>
        <authorList>
            <consortium name="The Broad Institute Genomics Platform"/>
            <consortium name="The Broad Institute Genome Sequencing Center for Infectious Disease"/>
            <person name="Wu L."/>
            <person name="Ma J."/>
        </authorList>
    </citation>
    <scope>NUCLEOTIDE SEQUENCE [LARGE SCALE GENOMIC DNA]</scope>
    <source>
        <strain evidence="4">JCM 31404</strain>
    </source>
</reference>
<dbReference type="Pfam" id="PF01345">
    <property type="entry name" value="DUF11"/>
    <property type="match status" value="3"/>
</dbReference>
<dbReference type="EMBL" id="BMQM01000021">
    <property type="protein sequence ID" value="GGR64773.1"/>
    <property type="molecule type" value="Genomic_DNA"/>
</dbReference>
<feature type="domain" description="DUF11" evidence="2">
    <location>
        <begin position="490"/>
        <end position="603"/>
    </location>
</feature>
<evidence type="ECO:0000259" key="2">
    <source>
        <dbReference type="Pfam" id="PF01345"/>
    </source>
</evidence>
<accession>A0ABQ2RXS6</accession>
<evidence type="ECO:0000313" key="3">
    <source>
        <dbReference type="EMBL" id="GGR64773.1"/>
    </source>
</evidence>